<evidence type="ECO:0000313" key="4">
    <source>
        <dbReference type="Proteomes" id="UP001049518"/>
    </source>
</evidence>
<dbReference type="SUPFAM" id="SSF53067">
    <property type="entry name" value="Actin-like ATPase domain"/>
    <property type="match status" value="2"/>
</dbReference>
<gene>
    <name evidence="3" type="ORF">AGRA3207_007038</name>
</gene>
<organism evidence="3 4">
    <name type="scientific">Actinomadura graeca</name>
    <dbReference type="NCBI Taxonomy" id="2750812"/>
    <lineage>
        <taxon>Bacteria</taxon>
        <taxon>Bacillati</taxon>
        <taxon>Actinomycetota</taxon>
        <taxon>Actinomycetes</taxon>
        <taxon>Streptosporangiales</taxon>
        <taxon>Thermomonosporaceae</taxon>
        <taxon>Actinomadura</taxon>
    </lineage>
</organism>
<dbReference type="PANTHER" id="PTHR30005">
    <property type="entry name" value="EXOPOLYPHOSPHATASE"/>
    <property type="match status" value="1"/>
</dbReference>
<keyword evidence="4" id="KW-1185">Reference proteome</keyword>
<proteinExistence type="inferred from homology"/>
<dbReference type="InterPro" id="IPR050273">
    <property type="entry name" value="GppA/Ppx_hydrolase"/>
</dbReference>
<reference evidence="3" key="1">
    <citation type="submission" date="2020-07" db="EMBL/GenBank/DDBJ databases">
        <authorList>
            <person name="Tarantini F.S."/>
            <person name="Hong K.W."/>
            <person name="Chan K.G."/>
        </authorList>
    </citation>
    <scope>NUCLEOTIDE SEQUENCE</scope>
    <source>
        <strain evidence="3">32-07</strain>
    </source>
</reference>
<sequence length="345" mass="36391">MRLGVLDIGSNSAHLRIADLSPGHGPAPVRSVKSAVRLAEATDREGVIGRPAVGRLVGAVREAAVAAAVSDVHELVPLATSALRDAANRDAVAAEVRAATGISIGFLSGEQEARLTFLAARRWYGWSAGPVLLADIGGGSTELAYGAGEEPEIALSLPLGAGRLTRHHLPARPPVPKKRRKALRRHVRSVLAETAAGIAERPAPVRAVATSKTFTQLARLCGAPKSKAGPYAARRLARRDLQDWIPRLATLSNEERAGLRGVRESRAHQILAGAIVAEAVMDVLSLEALDVCPWALREGIFLHRLDALTAGRPVGSPFTPAEGTGSLPPPVPVRPERRLRVAAAR</sequence>
<dbReference type="Pfam" id="PF02541">
    <property type="entry name" value="Ppx-GppA"/>
    <property type="match status" value="1"/>
</dbReference>
<dbReference type="PANTHER" id="PTHR30005:SF0">
    <property type="entry name" value="RETROGRADE REGULATION PROTEIN 2"/>
    <property type="match status" value="1"/>
</dbReference>
<dbReference type="Proteomes" id="UP001049518">
    <property type="component" value="Chromosome"/>
</dbReference>
<evidence type="ECO:0000313" key="3">
    <source>
        <dbReference type="EMBL" id="QXJ26968.1"/>
    </source>
</evidence>
<comment type="similarity">
    <text evidence="1">Belongs to the GppA/Ppx family.</text>
</comment>
<accession>A0ABX8R7Y0</accession>
<dbReference type="Gene3D" id="3.30.420.150">
    <property type="entry name" value="Exopolyphosphatase. Domain 2"/>
    <property type="match status" value="1"/>
</dbReference>
<evidence type="ECO:0000256" key="1">
    <source>
        <dbReference type="ARBA" id="ARBA00007125"/>
    </source>
</evidence>
<dbReference type="EMBL" id="CP059572">
    <property type="protein sequence ID" value="QXJ26968.1"/>
    <property type="molecule type" value="Genomic_DNA"/>
</dbReference>
<name>A0ABX8R7Y0_9ACTN</name>
<dbReference type="CDD" id="cd24056">
    <property type="entry name" value="ASKHA_NBD_MtPPX1-like"/>
    <property type="match status" value="1"/>
</dbReference>
<dbReference type="InterPro" id="IPR043129">
    <property type="entry name" value="ATPase_NBD"/>
</dbReference>
<feature type="domain" description="Ppx/GppA phosphatase N-terminal" evidence="2">
    <location>
        <begin position="18"/>
        <end position="306"/>
    </location>
</feature>
<dbReference type="InterPro" id="IPR003695">
    <property type="entry name" value="Ppx_GppA_N"/>
</dbReference>
<evidence type="ECO:0000259" key="2">
    <source>
        <dbReference type="Pfam" id="PF02541"/>
    </source>
</evidence>
<dbReference type="Gene3D" id="3.30.420.40">
    <property type="match status" value="1"/>
</dbReference>
<protein>
    <recommendedName>
        <fullName evidence="2">Ppx/GppA phosphatase N-terminal domain-containing protein</fullName>
    </recommendedName>
</protein>